<feature type="transmembrane region" description="Helical" evidence="1">
    <location>
        <begin position="215"/>
        <end position="236"/>
    </location>
</feature>
<protein>
    <submittedName>
        <fullName evidence="3">Unannotated protein</fullName>
    </submittedName>
</protein>
<proteinExistence type="predicted"/>
<evidence type="ECO:0000313" key="3">
    <source>
        <dbReference type="EMBL" id="CAB4922470.1"/>
    </source>
</evidence>
<sequence length="443" mass="46638">MASVSGMSSFSAQVLAASASRDRVSDGVKALALGLVILGHGLAWTITPEGSAVNSLDAAPSLFPLTWLLQILPLFFLVAGERMVVLARNPTSDGLQRRIARLVTPTIPLLLVTLLAAAVIPMFANDAVSSGAGVIPVQLLWFLGIYLAAIALSPLLARLRAPWHFVLLLLAIGAIDLLRVHVWEPAGWANLLLAWMFFVALGMHLPRLRCTPRPLLAAGLVAAIAGAVGLVIVGPYSAALISTDALPGISNLAPPTMVLVLAGIAQVMLLLLAWPGLERLLARDRVWVPVAVFSSRAMGMYLLHMLLLALFVGVVIAAGLRPSALSASWWVLHAVVLAIVAGLAWVLTPVLMQSGRRSAALVQRVTPGEIAVRLRGGSVALWLAASALAALCLLLISESGMGKAFEFRWVLGLPYLPVVAVAILMVVAAIASKESRNPVPATE</sequence>
<evidence type="ECO:0000259" key="2">
    <source>
        <dbReference type="Pfam" id="PF01757"/>
    </source>
</evidence>
<feature type="transmembrane region" description="Helical" evidence="1">
    <location>
        <begin position="256"/>
        <end position="277"/>
    </location>
</feature>
<feature type="transmembrane region" description="Helical" evidence="1">
    <location>
        <begin position="298"/>
        <end position="321"/>
    </location>
</feature>
<accession>A0A6J7HXS6</accession>
<feature type="transmembrane region" description="Helical" evidence="1">
    <location>
        <begin position="186"/>
        <end position="203"/>
    </location>
</feature>
<organism evidence="3">
    <name type="scientific">freshwater metagenome</name>
    <dbReference type="NCBI Taxonomy" id="449393"/>
    <lineage>
        <taxon>unclassified sequences</taxon>
        <taxon>metagenomes</taxon>
        <taxon>ecological metagenomes</taxon>
    </lineage>
</organism>
<gene>
    <name evidence="3" type="ORF">UFOPK3720_00299</name>
</gene>
<keyword evidence="1" id="KW-0812">Transmembrane</keyword>
<feature type="transmembrane region" description="Helical" evidence="1">
    <location>
        <begin position="379"/>
        <end position="397"/>
    </location>
</feature>
<dbReference type="AlphaFoldDB" id="A0A6J7HXS6"/>
<feature type="transmembrane region" description="Helical" evidence="1">
    <location>
        <begin position="67"/>
        <end position="87"/>
    </location>
</feature>
<reference evidence="3" key="1">
    <citation type="submission" date="2020-05" db="EMBL/GenBank/DDBJ databases">
        <authorList>
            <person name="Chiriac C."/>
            <person name="Salcher M."/>
            <person name="Ghai R."/>
            <person name="Kavagutti S V."/>
        </authorList>
    </citation>
    <scope>NUCLEOTIDE SEQUENCE</scope>
</reference>
<keyword evidence="1" id="KW-0472">Membrane</keyword>
<dbReference type="EMBL" id="CAFBNB010000034">
    <property type="protein sequence ID" value="CAB4922470.1"/>
    <property type="molecule type" value="Genomic_DNA"/>
</dbReference>
<evidence type="ECO:0000256" key="1">
    <source>
        <dbReference type="SAM" id="Phobius"/>
    </source>
</evidence>
<feature type="transmembrane region" description="Helical" evidence="1">
    <location>
        <begin position="327"/>
        <end position="347"/>
    </location>
</feature>
<keyword evidence="1" id="KW-1133">Transmembrane helix</keyword>
<dbReference type="InterPro" id="IPR002656">
    <property type="entry name" value="Acyl_transf_3_dom"/>
</dbReference>
<feature type="transmembrane region" description="Helical" evidence="1">
    <location>
        <begin position="99"/>
        <end position="123"/>
    </location>
</feature>
<feature type="transmembrane region" description="Helical" evidence="1">
    <location>
        <begin position="409"/>
        <end position="431"/>
    </location>
</feature>
<feature type="transmembrane region" description="Helical" evidence="1">
    <location>
        <begin position="30"/>
        <end position="47"/>
    </location>
</feature>
<feature type="transmembrane region" description="Helical" evidence="1">
    <location>
        <begin position="135"/>
        <end position="156"/>
    </location>
</feature>
<dbReference type="GO" id="GO:0016747">
    <property type="term" value="F:acyltransferase activity, transferring groups other than amino-acyl groups"/>
    <property type="evidence" value="ECO:0007669"/>
    <property type="project" value="InterPro"/>
</dbReference>
<name>A0A6J7HXS6_9ZZZZ</name>
<feature type="transmembrane region" description="Helical" evidence="1">
    <location>
        <begin position="163"/>
        <end position="180"/>
    </location>
</feature>
<dbReference type="Pfam" id="PF01757">
    <property type="entry name" value="Acyl_transf_3"/>
    <property type="match status" value="1"/>
</dbReference>
<feature type="domain" description="Acyltransferase 3" evidence="2">
    <location>
        <begin position="26"/>
        <end position="345"/>
    </location>
</feature>